<feature type="region of interest" description="Disordered" evidence="1">
    <location>
        <begin position="58"/>
        <end position="87"/>
    </location>
</feature>
<feature type="region of interest" description="Disordered" evidence="1">
    <location>
        <begin position="1"/>
        <end position="28"/>
    </location>
</feature>
<feature type="compositionally biased region" description="Polar residues" evidence="1">
    <location>
        <begin position="58"/>
        <end position="79"/>
    </location>
</feature>
<dbReference type="AlphaFoldDB" id="A0AAV4S3Z5"/>
<evidence type="ECO:0000256" key="1">
    <source>
        <dbReference type="SAM" id="MobiDB-lite"/>
    </source>
</evidence>
<reference evidence="2 3" key="1">
    <citation type="submission" date="2021-06" db="EMBL/GenBank/DDBJ databases">
        <title>Caerostris darwini draft genome.</title>
        <authorList>
            <person name="Kono N."/>
            <person name="Arakawa K."/>
        </authorList>
    </citation>
    <scope>NUCLEOTIDE SEQUENCE [LARGE SCALE GENOMIC DNA]</scope>
</reference>
<accession>A0AAV4S3Z5</accession>
<dbReference type="EMBL" id="BPLQ01007034">
    <property type="protein sequence ID" value="GIY27230.1"/>
    <property type="molecule type" value="Genomic_DNA"/>
</dbReference>
<comment type="caution">
    <text evidence="2">The sequence shown here is derived from an EMBL/GenBank/DDBJ whole genome shotgun (WGS) entry which is preliminary data.</text>
</comment>
<proteinExistence type="predicted"/>
<evidence type="ECO:0000313" key="3">
    <source>
        <dbReference type="Proteomes" id="UP001054837"/>
    </source>
</evidence>
<sequence length="87" mass="9622">MKTRQRGGMVDGGDVDERRRTSQLDMQSNGMAFLGHKSAGDDYKSLSPCHHLQSSLRKFTFQHSSGTSHPPPSKSTNTAVPPPRLRE</sequence>
<protein>
    <submittedName>
        <fullName evidence="2">Uncharacterized protein</fullName>
    </submittedName>
</protein>
<evidence type="ECO:0000313" key="2">
    <source>
        <dbReference type="EMBL" id="GIY27230.1"/>
    </source>
</evidence>
<keyword evidence="3" id="KW-1185">Reference proteome</keyword>
<name>A0AAV4S3Z5_9ARAC</name>
<gene>
    <name evidence="2" type="ORF">CDAR_54711</name>
</gene>
<organism evidence="2 3">
    <name type="scientific">Caerostris darwini</name>
    <dbReference type="NCBI Taxonomy" id="1538125"/>
    <lineage>
        <taxon>Eukaryota</taxon>
        <taxon>Metazoa</taxon>
        <taxon>Ecdysozoa</taxon>
        <taxon>Arthropoda</taxon>
        <taxon>Chelicerata</taxon>
        <taxon>Arachnida</taxon>
        <taxon>Araneae</taxon>
        <taxon>Araneomorphae</taxon>
        <taxon>Entelegynae</taxon>
        <taxon>Araneoidea</taxon>
        <taxon>Araneidae</taxon>
        <taxon>Caerostris</taxon>
    </lineage>
</organism>
<dbReference type="Proteomes" id="UP001054837">
    <property type="component" value="Unassembled WGS sequence"/>
</dbReference>